<keyword evidence="3" id="KW-1185">Reference proteome</keyword>
<sequence length="228" mass="24590">MPPLLSLNLPDYDGPGASQDSAAADTHSQLQGPADPSDIQTNADLITSTNDMQNHSFGFSAFADSLHLSDQLSFQGPHLQFPHLSGKETTQDIYTTTELRILGGRNKYGPRSMRRQDNYQPGSVGMDAPIYPEFSFIPPNFPSQISTCAELTGISPGFGPGTFDAPAAISGPSQWHDPVPVPMPVSMTIAIPQPGIYTVGSCSLMTYYIADKDIVSSTIPYSKMYKIL</sequence>
<evidence type="ECO:0000313" key="2">
    <source>
        <dbReference type="EMBL" id="OCB85038.1"/>
    </source>
</evidence>
<dbReference type="EMBL" id="LNZH02000212">
    <property type="protein sequence ID" value="OCB85038.1"/>
    <property type="molecule type" value="Genomic_DNA"/>
</dbReference>
<evidence type="ECO:0000313" key="3">
    <source>
        <dbReference type="Proteomes" id="UP000757232"/>
    </source>
</evidence>
<proteinExistence type="predicted"/>
<dbReference type="Proteomes" id="UP000757232">
    <property type="component" value="Unassembled WGS sequence"/>
</dbReference>
<gene>
    <name evidence="2" type="ORF">A7U60_g7995</name>
</gene>
<feature type="compositionally biased region" description="Polar residues" evidence="1">
    <location>
        <begin position="18"/>
        <end position="31"/>
    </location>
</feature>
<organism evidence="2 3">
    <name type="scientific">Sanghuangporus baumii</name>
    <name type="common">Phellinus baumii</name>
    <dbReference type="NCBI Taxonomy" id="108892"/>
    <lineage>
        <taxon>Eukaryota</taxon>
        <taxon>Fungi</taxon>
        <taxon>Dikarya</taxon>
        <taxon>Basidiomycota</taxon>
        <taxon>Agaricomycotina</taxon>
        <taxon>Agaricomycetes</taxon>
        <taxon>Hymenochaetales</taxon>
        <taxon>Hymenochaetaceae</taxon>
        <taxon>Sanghuangporus</taxon>
    </lineage>
</organism>
<name>A0A9Q5N5D1_SANBA</name>
<dbReference type="AlphaFoldDB" id="A0A9Q5N5D1"/>
<protein>
    <submittedName>
        <fullName evidence="2">Uncharacterized protein</fullName>
    </submittedName>
</protein>
<reference evidence="2" key="1">
    <citation type="submission" date="2016-06" db="EMBL/GenBank/DDBJ databases">
        <title>Draft Genome sequence of the fungus Inonotus baumii.</title>
        <authorList>
            <person name="Zhu H."/>
            <person name="Lin W."/>
        </authorList>
    </citation>
    <scope>NUCLEOTIDE SEQUENCE</scope>
    <source>
        <strain evidence="2">821</strain>
    </source>
</reference>
<evidence type="ECO:0000256" key="1">
    <source>
        <dbReference type="SAM" id="MobiDB-lite"/>
    </source>
</evidence>
<comment type="caution">
    <text evidence="2">The sequence shown here is derived from an EMBL/GenBank/DDBJ whole genome shotgun (WGS) entry which is preliminary data.</text>
</comment>
<accession>A0A9Q5N5D1</accession>
<feature type="region of interest" description="Disordered" evidence="1">
    <location>
        <begin position="1"/>
        <end position="41"/>
    </location>
</feature>